<dbReference type="EMBL" id="FOEN01000014">
    <property type="protein sequence ID" value="SEQ49808.1"/>
    <property type="molecule type" value="Genomic_DNA"/>
</dbReference>
<comment type="catalytic activity">
    <reaction evidence="1">
        <text>ATP + protein L-histidine = ADP + protein N-phospho-L-histidine.</text>
        <dbReference type="EC" id="2.7.13.3"/>
    </reaction>
</comment>
<proteinExistence type="predicted"/>
<dbReference type="OrthoDB" id="9767435at2"/>
<evidence type="ECO:0000256" key="5">
    <source>
        <dbReference type="ARBA" id="ARBA00022741"/>
    </source>
</evidence>
<reference evidence="9 10" key="1">
    <citation type="submission" date="2016-10" db="EMBL/GenBank/DDBJ databases">
        <authorList>
            <person name="de Groot N.N."/>
        </authorList>
    </citation>
    <scope>NUCLEOTIDE SEQUENCE [LARGE SCALE GENOMIC DNA]</scope>
    <source>
        <strain evidence="9 10">DSM 15695</strain>
    </source>
</reference>
<evidence type="ECO:0000256" key="7">
    <source>
        <dbReference type="ARBA" id="ARBA00022840"/>
    </source>
</evidence>
<dbReference type="Gene3D" id="3.30.450.280">
    <property type="entry name" value="GAF domain"/>
    <property type="match status" value="1"/>
</dbReference>
<accession>A0A1H9GIT8</accession>
<dbReference type="Proteomes" id="UP000198833">
    <property type="component" value="Unassembled WGS sequence"/>
</dbReference>
<evidence type="ECO:0000256" key="4">
    <source>
        <dbReference type="ARBA" id="ARBA00022679"/>
    </source>
</evidence>
<evidence type="ECO:0000313" key="10">
    <source>
        <dbReference type="Proteomes" id="UP000198833"/>
    </source>
</evidence>
<keyword evidence="4" id="KW-0808">Transferase</keyword>
<evidence type="ECO:0000256" key="2">
    <source>
        <dbReference type="ARBA" id="ARBA00012438"/>
    </source>
</evidence>
<dbReference type="GO" id="GO:0005524">
    <property type="term" value="F:ATP binding"/>
    <property type="evidence" value="ECO:0007669"/>
    <property type="project" value="UniProtKB-KW"/>
</dbReference>
<dbReference type="PANTHER" id="PTHR41523:SF8">
    <property type="entry name" value="ETHYLENE RESPONSE SENSOR PROTEIN"/>
    <property type="match status" value="1"/>
</dbReference>
<evidence type="ECO:0000259" key="8">
    <source>
        <dbReference type="SMART" id="SM00911"/>
    </source>
</evidence>
<sequence>MNYKSYNDIQNLCKKHSNLNDNDIYQLEMIAKELLVDEMNSEKDIFIDVKDELSNEAIVVFHRCPLTSKSLYKNMVIGKVAFRKDEPGPLRTLETGQQSQGLFAQTQEGLIIKQNVSPIISEGKVIGVIIVEEDLSEQIKDTFDLVGSTKNVVDVQEAISELNSIDDTISDNLDDIIFMFDLDGKLKYHNKAAKSCYQTFGYKNKLDNLDYDNLTLDKVTFDQVMYDFLQMKRTKIEKKFTFNNRSFTSKTIYLVEKKMILLIIKENKISFTEESMHLLDNIEIQEIHHRVKNNLQSIISILRLQSRRVKSEESRKVLMESVNRVLAIAATHELLSRQKRTDVKINLVLDRVLDNLKRVYMEGSRINFKVKVDPDIVLDNNRAVALSLIINEVIQNSFEHAFDKKIVILKLE</sequence>
<dbReference type="Gene3D" id="3.30.565.10">
    <property type="entry name" value="Histidine kinase-like ATPase, C-terminal domain"/>
    <property type="match status" value="1"/>
</dbReference>
<gene>
    <name evidence="9" type="ORF">SAMN04488558_11418</name>
</gene>
<keyword evidence="5" id="KW-0547">Nucleotide-binding</keyword>
<evidence type="ECO:0000256" key="3">
    <source>
        <dbReference type="ARBA" id="ARBA00022553"/>
    </source>
</evidence>
<dbReference type="InterPro" id="IPR022066">
    <property type="entry name" value="PdtaS_GAF"/>
</dbReference>
<organism evidence="9 10">
    <name type="scientific">Ignavigranum ruoffiae</name>
    <dbReference type="NCBI Taxonomy" id="89093"/>
    <lineage>
        <taxon>Bacteria</taxon>
        <taxon>Bacillati</taxon>
        <taxon>Bacillota</taxon>
        <taxon>Bacilli</taxon>
        <taxon>Lactobacillales</taxon>
        <taxon>Aerococcaceae</taxon>
        <taxon>Ignavigranum</taxon>
    </lineage>
</organism>
<dbReference type="PANTHER" id="PTHR41523">
    <property type="entry name" value="TWO-COMPONENT SYSTEM SENSOR PROTEIN"/>
    <property type="match status" value="1"/>
</dbReference>
<dbReference type="InterPro" id="IPR036890">
    <property type="entry name" value="HATPase_C_sf"/>
</dbReference>
<keyword evidence="6 9" id="KW-0418">Kinase</keyword>
<evidence type="ECO:0000256" key="6">
    <source>
        <dbReference type="ARBA" id="ARBA00022777"/>
    </source>
</evidence>
<dbReference type="GO" id="GO:0004673">
    <property type="term" value="F:protein histidine kinase activity"/>
    <property type="evidence" value="ECO:0007669"/>
    <property type="project" value="UniProtKB-EC"/>
</dbReference>
<evidence type="ECO:0000313" key="9">
    <source>
        <dbReference type="EMBL" id="SEQ49808.1"/>
    </source>
</evidence>
<dbReference type="RefSeq" id="WP_092572636.1">
    <property type="nucleotide sequence ID" value="NZ_FOEN01000014.1"/>
</dbReference>
<keyword evidence="7" id="KW-0067">ATP-binding</keyword>
<keyword evidence="10" id="KW-1185">Reference proteome</keyword>
<dbReference type="AlphaFoldDB" id="A0A1H9GIT8"/>
<dbReference type="Pfam" id="PF07568">
    <property type="entry name" value="HisKA_2"/>
    <property type="match status" value="1"/>
</dbReference>
<feature type="domain" description="Signal transduction histidine kinase HWE region" evidence="8">
    <location>
        <begin position="286"/>
        <end position="365"/>
    </location>
</feature>
<dbReference type="SMART" id="SM00911">
    <property type="entry name" value="HWE_HK"/>
    <property type="match status" value="1"/>
</dbReference>
<dbReference type="InterPro" id="IPR011495">
    <property type="entry name" value="Sig_transdc_His_kin_sub2_dim/P"/>
</dbReference>
<keyword evidence="3" id="KW-0597">Phosphoprotein</keyword>
<evidence type="ECO:0000256" key="1">
    <source>
        <dbReference type="ARBA" id="ARBA00000085"/>
    </source>
</evidence>
<dbReference type="STRING" id="89093.SAMN04488558_11418"/>
<dbReference type="InterPro" id="IPR011102">
    <property type="entry name" value="Sig_transdc_His_kinase_HWE"/>
</dbReference>
<dbReference type="InterPro" id="IPR038424">
    <property type="entry name" value="H_kinase_PdtaS_GAF_sf"/>
</dbReference>
<name>A0A1H9GIT8_9LACT</name>
<dbReference type="Pfam" id="PF12282">
    <property type="entry name" value="GAF_PdtaS"/>
    <property type="match status" value="1"/>
</dbReference>
<protein>
    <recommendedName>
        <fullName evidence="2">histidine kinase</fullName>
        <ecNumber evidence="2">2.7.13.3</ecNumber>
    </recommendedName>
</protein>
<dbReference type="EC" id="2.7.13.3" evidence="2"/>
<dbReference type="Gene3D" id="3.30.450.20">
    <property type="entry name" value="PAS domain"/>
    <property type="match status" value="1"/>
</dbReference>